<dbReference type="AlphaFoldDB" id="W4LFJ5"/>
<evidence type="ECO:0000256" key="1">
    <source>
        <dbReference type="ARBA" id="ARBA00022729"/>
    </source>
</evidence>
<evidence type="ECO:0000256" key="2">
    <source>
        <dbReference type="SAM" id="Phobius"/>
    </source>
</evidence>
<dbReference type="PANTHER" id="PTHR16026">
    <property type="entry name" value="CARTILAGE ACIDIC PROTEIN 1"/>
    <property type="match status" value="1"/>
</dbReference>
<accession>W4LFJ5</accession>
<dbReference type="HOGENOM" id="CLU_017657_0_0_7"/>
<feature type="domain" description="ASPIC/UnbV" evidence="3">
    <location>
        <begin position="574"/>
        <end position="615"/>
    </location>
</feature>
<keyword evidence="5" id="KW-1185">Reference proteome</keyword>
<dbReference type="InterPro" id="IPR011519">
    <property type="entry name" value="UnbV_ASPIC"/>
</dbReference>
<keyword evidence="2" id="KW-1133">Transmembrane helix</keyword>
<protein>
    <recommendedName>
        <fullName evidence="3">ASPIC/UnbV domain-containing protein</fullName>
    </recommendedName>
</protein>
<keyword evidence="1" id="KW-0732">Signal</keyword>
<evidence type="ECO:0000259" key="3">
    <source>
        <dbReference type="Pfam" id="PF07593"/>
    </source>
</evidence>
<dbReference type="InterPro" id="IPR028994">
    <property type="entry name" value="Integrin_alpha_N"/>
</dbReference>
<reference evidence="4 5" key="1">
    <citation type="journal article" date="2014" name="Nature">
        <title>An environmental bacterial taxon with a large and distinct metabolic repertoire.</title>
        <authorList>
            <person name="Wilson M.C."/>
            <person name="Mori T."/>
            <person name="Ruckert C."/>
            <person name="Uria A.R."/>
            <person name="Helf M.J."/>
            <person name="Takada K."/>
            <person name="Gernert C."/>
            <person name="Steffens U.A."/>
            <person name="Heycke N."/>
            <person name="Schmitt S."/>
            <person name="Rinke C."/>
            <person name="Helfrich E.J."/>
            <person name="Brachmann A.O."/>
            <person name="Gurgui C."/>
            <person name="Wakimoto T."/>
            <person name="Kracht M."/>
            <person name="Crusemann M."/>
            <person name="Hentschel U."/>
            <person name="Abe I."/>
            <person name="Matsunaga S."/>
            <person name="Kalinowski J."/>
            <person name="Takeyama H."/>
            <person name="Piel J."/>
        </authorList>
    </citation>
    <scope>NUCLEOTIDE SEQUENCE [LARGE SCALE GENOMIC DNA]</scope>
    <source>
        <strain evidence="5">TSY1</strain>
    </source>
</reference>
<evidence type="ECO:0000313" key="4">
    <source>
        <dbReference type="EMBL" id="ETW96485.1"/>
    </source>
</evidence>
<dbReference type="Gene3D" id="2.130.10.130">
    <property type="entry name" value="Integrin alpha, N-terminal"/>
    <property type="match status" value="1"/>
</dbReference>
<sequence>MHCKHLFRPKSIQMVAVLLISFGILVSLIRVISANEQRITFVDIAAGGGAGIHFQRVPSDRDAIFDAFKQQGIIPASEVVNFPHKARGIPGVALFDFDRDGDLDIYVTNGPGASNSLYSNQLLETGRLTFVDVANTAGVAIQDRDSNGVCYGDLDNDGDQDLLVLNNEAAHTLFENRGDGTFTDISAQSQLTYLSGAIGCSMGDVNGDGLIDIVIGNAFNQDSFLAIFAVPYDLNSPDQLFLNNGDHTFSDVSDTSGIRHLAGLPTGQAGITWAVAMVDYDLDGDTDIVLAQDQAGIPPVKYDPVNGLDRGFIHFMQNDGSGHFTDVSMEVGTVGSETDFGAWMGLAFSDLNCDATMDVFVTNFGDSAPALFNQFDVTDWSSEWFLQDQSGRFHKANFGDLVYLPFGWGTSMLDYDNDGDPDIVFHGGIDSGSFVEATNSGVLLENDACSASFSFKDQTFTTNHSRRNVQGSAVGDLNRDGFVDIVSVSNFDIPVSIDLLPLPTTFGSPFDAHAFFVPTWAAINETELQWLGLTFSDGSLSVEINSADNGNHGVSVDLIGTVGITSQGRVNRDGLGAVVTFMPQNGPAVMQPIVGGSSHASQDSLTAHFGLGRSQEGVIDILTQVAS</sequence>
<comment type="caution">
    <text evidence="4">The sequence shown here is derived from an EMBL/GenBank/DDBJ whole genome shotgun (WGS) entry which is preliminary data.</text>
</comment>
<feature type="non-terminal residue" evidence="4">
    <location>
        <position position="627"/>
    </location>
</feature>
<name>W4LFJ5_ENTF1</name>
<dbReference type="EMBL" id="AZHW01000781">
    <property type="protein sequence ID" value="ETW96485.1"/>
    <property type="molecule type" value="Genomic_DNA"/>
</dbReference>
<keyword evidence="2" id="KW-0472">Membrane</keyword>
<dbReference type="InterPro" id="IPR027039">
    <property type="entry name" value="Crtac1"/>
</dbReference>
<keyword evidence="2" id="KW-0812">Transmembrane</keyword>
<gene>
    <name evidence="4" type="ORF">ETSY1_26445</name>
</gene>
<evidence type="ECO:0000313" key="5">
    <source>
        <dbReference type="Proteomes" id="UP000019141"/>
    </source>
</evidence>
<dbReference type="Pfam" id="PF07593">
    <property type="entry name" value="UnbV_ASPIC"/>
    <property type="match status" value="1"/>
</dbReference>
<dbReference type="PANTHER" id="PTHR16026:SF0">
    <property type="entry name" value="CARTILAGE ACIDIC PROTEIN 1"/>
    <property type="match status" value="1"/>
</dbReference>
<organism evidence="4 5">
    <name type="scientific">Entotheonella factor</name>
    <dbReference type="NCBI Taxonomy" id="1429438"/>
    <lineage>
        <taxon>Bacteria</taxon>
        <taxon>Pseudomonadati</taxon>
        <taxon>Nitrospinota/Tectimicrobiota group</taxon>
        <taxon>Candidatus Tectimicrobiota</taxon>
        <taxon>Candidatus Entotheonellia</taxon>
        <taxon>Candidatus Entotheonellales</taxon>
        <taxon>Candidatus Entotheonellaceae</taxon>
        <taxon>Candidatus Entotheonella</taxon>
    </lineage>
</organism>
<dbReference type="Pfam" id="PF13517">
    <property type="entry name" value="FG-GAP_3"/>
    <property type="match status" value="2"/>
</dbReference>
<dbReference type="InterPro" id="IPR013517">
    <property type="entry name" value="FG-GAP"/>
</dbReference>
<dbReference type="Proteomes" id="UP000019141">
    <property type="component" value="Unassembled WGS sequence"/>
</dbReference>
<proteinExistence type="predicted"/>
<dbReference type="SUPFAM" id="SSF69318">
    <property type="entry name" value="Integrin alpha N-terminal domain"/>
    <property type="match status" value="1"/>
</dbReference>
<feature type="transmembrane region" description="Helical" evidence="2">
    <location>
        <begin position="12"/>
        <end position="32"/>
    </location>
</feature>